<name>A0A3E2VWM4_CLOIN</name>
<feature type="transmembrane region" description="Helical" evidence="1">
    <location>
        <begin position="185"/>
        <end position="203"/>
    </location>
</feature>
<gene>
    <name evidence="3" type="ORF">DXA38_09920</name>
</gene>
<evidence type="ECO:0000256" key="1">
    <source>
        <dbReference type="SAM" id="Phobius"/>
    </source>
</evidence>
<dbReference type="SUPFAM" id="SSF48317">
    <property type="entry name" value="Acid phosphatase/Vanadium-dependent haloperoxidase"/>
    <property type="match status" value="1"/>
</dbReference>
<dbReference type="InterPro" id="IPR036938">
    <property type="entry name" value="PAP2/HPO_sf"/>
</dbReference>
<dbReference type="Pfam" id="PF01569">
    <property type="entry name" value="PAP2"/>
    <property type="match status" value="1"/>
</dbReference>
<dbReference type="OrthoDB" id="9790723at2"/>
<dbReference type="InterPro" id="IPR000326">
    <property type="entry name" value="PAP2/HPO"/>
</dbReference>
<keyword evidence="1" id="KW-0812">Transmembrane</keyword>
<feature type="transmembrane region" description="Helical" evidence="1">
    <location>
        <begin position="81"/>
        <end position="102"/>
    </location>
</feature>
<feature type="transmembrane region" description="Helical" evidence="1">
    <location>
        <begin position="12"/>
        <end position="36"/>
    </location>
</feature>
<feature type="transmembrane region" description="Helical" evidence="1">
    <location>
        <begin position="160"/>
        <end position="179"/>
    </location>
</feature>
<dbReference type="AlphaFoldDB" id="A0A3E2VWM4"/>
<feature type="transmembrane region" description="Helical" evidence="1">
    <location>
        <begin position="56"/>
        <end position="74"/>
    </location>
</feature>
<accession>A0A3E2VWM4</accession>
<comment type="caution">
    <text evidence="3">The sequence shown here is derived from an EMBL/GenBank/DDBJ whole genome shotgun (WGS) entry which is preliminary data.</text>
</comment>
<dbReference type="RefSeq" id="WP_117443063.1">
    <property type="nucleotide sequence ID" value="NZ_JAJFEN010000040.1"/>
</dbReference>
<dbReference type="Proteomes" id="UP000260025">
    <property type="component" value="Unassembled WGS sequence"/>
</dbReference>
<proteinExistence type="predicted"/>
<evidence type="ECO:0000313" key="4">
    <source>
        <dbReference type="Proteomes" id="UP000260025"/>
    </source>
</evidence>
<protein>
    <submittedName>
        <fullName evidence="3">Phosphatase PAP2 family protein</fullName>
    </submittedName>
</protein>
<dbReference type="EMBL" id="QVEV01000012">
    <property type="protein sequence ID" value="RGC15679.1"/>
    <property type="molecule type" value="Genomic_DNA"/>
</dbReference>
<keyword evidence="1" id="KW-1133">Transmembrane helix</keyword>
<evidence type="ECO:0000313" key="3">
    <source>
        <dbReference type="EMBL" id="RGC15679.1"/>
    </source>
</evidence>
<organism evidence="3 4">
    <name type="scientific">Clostridium innocuum</name>
    <dbReference type="NCBI Taxonomy" id="1522"/>
    <lineage>
        <taxon>Bacteria</taxon>
        <taxon>Bacillati</taxon>
        <taxon>Bacillota</taxon>
        <taxon>Clostridia</taxon>
        <taxon>Eubacteriales</taxon>
        <taxon>Clostridiaceae</taxon>
        <taxon>Clostridium</taxon>
    </lineage>
</organism>
<reference evidence="3 4" key="1">
    <citation type="submission" date="2018-08" db="EMBL/GenBank/DDBJ databases">
        <title>A genome reference for cultivated species of the human gut microbiota.</title>
        <authorList>
            <person name="Zou Y."/>
            <person name="Xue W."/>
            <person name="Luo G."/>
        </authorList>
    </citation>
    <scope>NUCLEOTIDE SEQUENCE [LARGE SCALE GENOMIC DNA]</scope>
    <source>
        <strain evidence="3 4">OF01-2LB</strain>
    </source>
</reference>
<feature type="domain" description="Phosphatidic acid phosphatase type 2/haloperoxidase" evidence="2">
    <location>
        <begin position="88"/>
        <end position="209"/>
    </location>
</feature>
<sequence>MLKKAVDWVKEHPYALCLLYFIPYLLYFELLEAFAVPRFIIHCPIDDWIPFHEGFVIPYFAWFPMLAASLGYFLFHSRKDFLDLCFIMFSGMTICLLIYTILPNGLQLRPTIVHDNLLARIAGMLYAIDTPTNVCPSIHVSSTVAIMIIVMRYQTFSHAALVKSLTLVSGIAVCLSTVVLKQHSIIDVVLGGLLTLALYKVCMQTNWRKYLYKIPYRKLLYRKSKSPDL</sequence>
<dbReference type="Gene3D" id="1.20.144.10">
    <property type="entry name" value="Phosphatidic acid phosphatase type 2/haloperoxidase"/>
    <property type="match status" value="1"/>
</dbReference>
<keyword evidence="1" id="KW-0472">Membrane</keyword>
<evidence type="ECO:0000259" key="2">
    <source>
        <dbReference type="Pfam" id="PF01569"/>
    </source>
</evidence>